<accession>A0A919D6V0</accession>
<sequence length="73" mass="8087">MSVGRSACRIEGVPAAHPLRDQPSTGWPIRVWRSAGPVFTWEDFTRNNRTGPHRAYTNSLEPAVGSWTPAGLR</sequence>
<reference evidence="1" key="1">
    <citation type="journal article" date="2014" name="Int. J. Syst. Evol. Microbiol.">
        <title>Complete genome sequence of Corynebacterium casei LMG S-19264T (=DSM 44701T), isolated from a smear-ripened cheese.</title>
        <authorList>
            <consortium name="US DOE Joint Genome Institute (JGI-PGF)"/>
            <person name="Walter F."/>
            <person name="Albersmeier A."/>
            <person name="Kalinowski J."/>
            <person name="Ruckert C."/>
        </authorList>
    </citation>
    <scope>NUCLEOTIDE SEQUENCE</scope>
    <source>
        <strain evidence="1">JCM 4714</strain>
    </source>
</reference>
<reference evidence="1" key="2">
    <citation type="submission" date="2020-09" db="EMBL/GenBank/DDBJ databases">
        <authorList>
            <person name="Sun Q."/>
            <person name="Ohkuma M."/>
        </authorList>
    </citation>
    <scope>NUCLEOTIDE SEQUENCE</scope>
    <source>
        <strain evidence="1">JCM 4714</strain>
    </source>
</reference>
<gene>
    <name evidence="1" type="ORF">GCM10010339_62230</name>
</gene>
<protein>
    <submittedName>
        <fullName evidence="1">Uncharacterized protein</fullName>
    </submittedName>
</protein>
<dbReference type="Proteomes" id="UP000655443">
    <property type="component" value="Unassembled WGS sequence"/>
</dbReference>
<proteinExistence type="predicted"/>
<dbReference type="EMBL" id="BMVG01000020">
    <property type="protein sequence ID" value="GHE09553.1"/>
    <property type="molecule type" value="Genomic_DNA"/>
</dbReference>
<keyword evidence="2" id="KW-1185">Reference proteome</keyword>
<organism evidence="1 2">
    <name type="scientific">Streptomyces alanosinicus</name>
    <dbReference type="NCBI Taxonomy" id="68171"/>
    <lineage>
        <taxon>Bacteria</taxon>
        <taxon>Bacillati</taxon>
        <taxon>Actinomycetota</taxon>
        <taxon>Actinomycetes</taxon>
        <taxon>Kitasatosporales</taxon>
        <taxon>Streptomycetaceae</taxon>
        <taxon>Streptomyces</taxon>
    </lineage>
</organism>
<evidence type="ECO:0000313" key="1">
    <source>
        <dbReference type="EMBL" id="GHE09553.1"/>
    </source>
</evidence>
<comment type="caution">
    <text evidence="1">The sequence shown here is derived from an EMBL/GenBank/DDBJ whole genome shotgun (WGS) entry which is preliminary data.</text>
</comment>
<dbReference type="AlphaFoldDB" id="A0A919D6V0"/>
<evidence type="ECO:0000313" key="2">
    <source>
        <dbReference type="Proteomes" id="UP000655443"/>
    </source>
</evidence>
<name>A0A919D6V0_9ACTN</name>